<dbReference type="Proteomes" id="UP000053263">
    <property type="component" value="Unassembled WGS sequence"/>
</dbReference>
<feature type="transmembrane region" description="Helical" evidence="1">
    <location>
        <begin position="238"/>
        <end position="258"/>
    </location>
</feature>
<keyword evidence="1" id="KW-1133">Transmembrane helix</keyword>
<evidence type="ECO:0000313" key="4">
    <source>
        <dbReference type="Proteomes" id="UP000053263"/>
    </source>
</evidence>
<dbReference type="OrthoDB" id="2535105at2759"/>
<feature type="non-terminal residue" evidence="3">
    <location>
        <position position="394"/>
    </location>
</feature>
<accession>A0A0C9SWN7</accession>
<protein>
    <recommendedName>
        <fullName evidence="2">DUF6534 domain-containing protein</fullName>
    </recommendedName>
</protein>
<organism evidence="3 4">
    <name type="scientific">Plicaturopsis crispa FD-325 SS-3</name>
    <dbReference type="NCBI Taxonomy" id="944288"/>
    <lineage>
        <taxon>Eukaryota</taxon>
        <taxon>Fungi</taxon>
        <taxon>Dikarya</taxon>
        <taxon>Basidiomycota</taxon>
        <taxon>Agaricomycotina</taxon>
        <taxon>Agaricomycetes</taxon>
        <taxon>Agaricomycetidae</taxon>
        <taxon>Amylocorticiales</taxon>
        <taxon>Amylocorticiaceae</taxon>
        <taxon>Plicatura</taxon>
        <taxon>Plicaturopsis crispa</taxon>
    </lineage>
</organism>
<dbReference type="PANTHER" id="PTHR40465">
    <property type="entry name" value="CHROMOSOME 1, WHOLE GENOME SHOTGUN SEQUENCE"/>
    <property type="match status" value="1"/>
</dbReference>
<keyword evidence="4" id="KW-1185">Reference proteome</keyword>
<dbReference type="AlphaFoldDB" id="A0A0C9SWN7"/>
<feature type="domain" description="DUF6534" evidence="2">
    <location>
        <begin position="183"/>
        <end position="288"/>
    </location>
</feature>
<name>A0A0C9SWN7_PLICR</name>
<reference evidence="3 4" key="1">
    <citation type="submission" date="2014-06" db="EMBL/GenBank/DDBJ databases">
        <title>Evolutionary Origins and Diversification of the Mycorrhizal Mutualists.</title>
        <authorList>
            <consortium name="DOE Joint Genome Institute"/>
            <consortium name="Mycorrhizal Genomics Consortium"/>
            <person name="Kohler A."/>
            <person name="Kuo A."/>
            <person name="Nagy L.G."/>
            <person name="Floudas D."/>
            <person name="Copeland A."/>
            <person name="Barry K.W."/>
            <person name="Cichocki N."/>
            <person name="Veneault-Fourrey C."/>
            <person name="LaButti K."/>
            <person name="Lindquist E.A."/>
            <person name="Lipzen A."/>
            <person name="Lundell T."/>
            <person name="Morin E."/>
            <person name="Murat C."/>
            <person name="Riley R."/>
            <person name="Ohm R."/>
            <person name="Sun H."/>
            <person name="Tunlid A."/>
            <person name="Henrissat B."/>
            <person name="Grigoriev I.V."/>
            <person name="Hibbett D.S."/>
            <person name="Martin F."/>
        </authorList>
    </citation>
    <scope>NUCLEOTIDE SEQUENCE [LARGE SCALE GENOMIC DNA]</scope>
    <source>
        <strain evidence="3 4">FD-325 SS-3</strain>
    </source>
</reference>
<sequence length="394" mass="42936">MSSAKPALVSVELDTTLGAVEIGIILSLCLFGTVNAQVYTYFRKFPEDKTWLKMWASSTQFISHVVILWICALAYTSALSVVIYTMTVKSFGQPQKLLQAPVTFHVATLLGATIAAISQAFSARRIWLLSKKLYIPILCGIFSTANLSLAISMTVDNIQKRGTWAWLILARTPDFVAWLAVGAATDLIITVSLCYLIYNERSCAISRTIAVVDRLLLWTAQAGVMTRLADPASYIEKLIKYLTVSFSSMTALVLLTVLPENYAWLAVLACLPQLFIVSVLALLNARASLRRDLEDVVLMSTFRLPQAHTSGGDTHTRSGGGCHTDIKPKTMDSGLAVAMGNALTINLVPTIVAGTFRRQKVVSNEHARVESTQVQAARKCTGSVSKIVPQDACQ</sequence>
<feature type="transmembrane region" description="Helical" evidence="1">
    <location>
        <begin position="264"/>
        <end position="283"/>
    </location>
</feature>
<feature type="transmembrane region" description="Helical" evidence="1">
    <location>
        <begin position="98"/>
        <end position="121"/>
    </location>
</feature>
<dbReference type="Pfam" id="PF20152">
    <property type="entry name" value="DUF6534"/>
    <property type="match status" value="1"/>
</dbReference>
<dbReference type="PANTHER" id="PTHR40465:SF1">
    <property type="entry name" value="DUF6534 DOMAIN-CONTAINING PROTEIN"/>
    <property type="match status" value="1"/>
</dbReference>
<keyword evidence="1" id="KW-0472">Membrane</keyword>
<proteinExistence type="predicted"/>
<gene>
    <name evidence="3" type="ORF">PLICRDRAFT_702386</name>
</gene>
<evidence type="ECO:0000259" key="2">
    <source>
        <dbReference type="Pfam" id="PF20152"/>
    </source>
</evidence>
<evidence type="ECO:0000313" key="3">
    <source>
        <dbReference type="EMBL" id="KII83825.1"/>
    </source>
</evidence>
<keyword evidence="1" id="KW-0812">Transmembrane</keyword>
<dbReference type="InterPro" id="IPR045339">
    <property type="entry name" value="DUF6534"/>
</dbReference>
<feature type="transmembrane region" description="Helical" evidence="1">
    <location>
        <begin position="133"/>
        <end position="155"/>
    </location>
</feature>
<dbReference type="EMBL" id="KN832574">
    <property type="protein sequence ID" value="KII83825.1"/>
    <property type="molecule type" value="Genomic_DNA"/>
</dbReference>
<feature type="transmembrane region" description="Helical" evidence="1">
    <location>
        <begin position="175"/>
        <end position="198"/>
    </location>
</feature>
<evidence type="ECO:0000256" key="1">
    <source>
        <dbReference type="SAM" id="Phobius"/>
    </source>
</evidence>
<dbReference type="HOGENOM" id="CLU_046025_5_4_1"/>
<feature type="transmembrane region" description="Helical" evidence="1">
    <location>
        <begin position="62"/>
        <end position="86"/>
    </location>
</feature>
<feature type="transmembrane region" description="Helical" evidence="1">
    <location>
        <begin position="20"/>
        <end position="42"/>
    </location>
</feature>